<dbReference type="Proteomes" id="UP000078295">
    <property type="component" value="Unassembled WGS sequence"/>
</dbReference>
<dbReference type="AlphaFoldDB" id="A0AB36DMF0"/>
<evidence type="ECO:0000313" key="2">
    <source>
        <dbReference type="Proteomes" id="UP000078295"/>
    </source>
</evidence>
<comment type="caution">
    <text evidence="1">The sequence shown here is derived from an EMBL/GenBank/DDBJ whole genome shotgun (WGS) entry which is preliminary data.</text>
</comment>
<evidence type="ECO:0000313" key="1">
    <source>
        <dbReference type="EMBL" id="OAV23606.1"/>
    </source>
</evidence>
<gene>
    <name evidence="1" type="ORF">AO370_1650</name>
</gene>
<proteinExistence type="predicted"/>
<protein>
    <submittedName>
        <fullName evidence="1">Uncharacterized protein</fullName>
    </submittedName>
</protein>
<name>A0AB36DMF0_MORCA</name>
<dbReference type="EMBL" id="LXHQ01000042">
    <property type="protein sequence ID" value="OAV23606.1"/>
    <property type="molecule type" value="Genomic_DNA"/>
</dbReference>
<accession>A0AB36DMF0</accession>
<reference evidence="1 2" key="1">
    <citation type="journal article" date="2016" name="Genome Biol. Evol.">
        <title>Comparative Genomic Analyses of the Moraxella catarrhalis Serosensitive and Seroresistant Lineages Demonstrate Their Independent Evolution.</title>
        <authorList>
            <person name="Earl J.P."/>
            <person name="de Vries S.P."/>
            <person name="Ahmed A."/>
            <person name="Powell E."/>
            <person name="Schultz M.P."/>
            <person name="Hermans P.W."/>
            <person name="Hill D.J."/>
            <person name="Zhou Z."/>
            <person name="Constantinidou C.I."/>
            <person name="Hu F.Z."/>
            <person name="Bootsma H.J."/>
            <person name="Ehrlich G.D."/>
        </authorList>
    </citation>
    <scope>NUCLEOTIDE SEQUENCE [LARGE SCALE GENOMIC DNA]</scope>
    <source>
        <strain evidence="1 2">F23</strain>
    </source>
</reference>
<organism evidence="1 2">
    <name type="scientific">Moraxella catarrhalis</name>
    <name type="common">Branhamella catarrhalis</name>
    <dbReference type="NCBI Taxonomy" id="480"/>
    <lineage>
        <taxon>Bacteria</taxon>
        <taxon>Pseudomonadati</taxon>
        <taxon>Pseudomonadota</taxon>
        <taxon>Gammaproteobacteria</taxon>
        <taxon>Moraxellales</taxon>
        <taxon>Moraxellaceae</taxon>
        <taxon>Moraxella</taxon>
    </lineage>
</organism>
<sequence length="43" mass="4844">MPIDHPNGCQICQNKALLSFKNQVGLFCQSTMITITELGYQRT</sequence>